<dbReference type="PROSITE" id="PS50011">
    <property type="entry name" value="PROTEIN_KINASE_DOM"/>
    <property type="match status" value="1"/>
</dbReference>
<evidence type="ECO:0000256" key="5">
    <source>
        <dbReference type="ARBA" id="ARBA00022741"/>
    </source>
</evidence>
<evidence type="ECO:0000256" key="6">
    <source>
        <dbReference type="ARBA" id="ARBA00022777"/>
    </source>
</evidence>
<evidence type="ECO:0000256" key="10">
    <source>
        <dbReference type="SAM" id="MobiDB-lite"/>
    </source>
</evidence>
<dbReference type="EMBL" id="AK366851">
    <property type="protein sequence ID" value="BAJ98054.1"/>
    <property type="molecule type" value="mRNA"/>
</dbReference>
<evidence type="ECO:0000259" key="11">
    <source>
        <dbReference type="PROSITE" id="PS50011"/>
    </source>
</evidence>
<dbReference type="FunFam" id="1.10.510.10:FF:000312">
    <property type="entry name" value="Serine/threonine-protein kinase OXI1"/>
    <property type="match status" value="1"/>
</dbReference>
<dbReference type="FunFam" id="3.30.200.20:FF:000573">
    <property type="entry name" value="Serine/threonine-protein kinase OXI1"/>
    <property type="match status" value="1"/>
</dbReference>
<dbReference type="PROSITE" id="PS00108">
    <property type="entry name" value="PROTEIN_KINASE_ST"/>
    <property type="match status" value="1"/>
</dbReference>
<dbReference type="FunFam" id="1.10.510.10:FF:000294">
    <property type="entry name" value="Serine/threonine-protein kinase OXI1"/>
    <property type="match status" value="1"/>
</dbReference>
<feature type="region of interest" description="Disordered" evidence="10">
    <location>
        <begin position="291"/>
        <end position="336"/>
    </location>
</feature>
<dbReference type="InterPro" id="IPR000719">
    <property type="entry name" value="Prot_kinase_dom"/>
</dbReference>
<comment type="similarity">
    <text evidence="1">Belongs to the protein kinase superfamily. AGC Ser/Thr protein kinase family.</text>
</comment>
<evidence type="ECO:0000256" key="8">
    <source>
        <dbReference type="ARBA" id="ARBA00047899"/>
    </source>
</evidence>
<dbReference type="PROSITE" id="PS51285">
    <property type="entry name" value="AGC_KINASE_CTER"/>
    <property type="match status" value="1"/>
</dbReference>
<comment type="catalytic activity">
    <reaction evidence="8">
        <text>L-threonyl-[protein] + ATP = O-phospho-L-threonyl-[protein] + ADP + H(+)</text>
        <dbReference type="Rhea" id="RHEA:46608"/>
        <dbReference type="Rhea" id="RHEA-COMP:11060"/>
        <dbReference type="Rhea" id="RHEA-COMP:11605"/>
        <dbReference type="ChEBI" id="CHEBI:15378"/>
        <dbReference type="ChEBI" id="CHEBI:30013"/>
        <dbReference type="ChEBI" id="CHEBI:30616"/>
        <dbReference type="ChEBI" id="CHEBI:61977"/>
        <dbReference type="ChEBI" id="CHEBI:456216"/>
        <dbReference type="EC" id="2.7.11.1"/>
    </reaction>
</comment>
<feature type="domain" description="Protein kinase" evidence="11">
    <location>
        <begin position="86"/>
        <end position="432"/>
    </location>
</feature>
<keyword evidence="5" id="KW-0547">Nucleotide-binding</keyword>
<keyword evidence="4" id="KW-0808">Transferase</keyword>
<dbReference type="InterPro" id="IPR008271">
    <property type="entry name" value="Ser/Thr_kinase_AS"/>
</dbReference>
<dbReference type="SMART" id="SM00220">
    <property type="entry name" value="S_TKc"/>
    <property type="match status" value="1"/>
</dbReference>
<dbReference type="EC" id="2.7.11.1" evidence="2"/>
<organism evidence="13">
    <name type="scientific">Hordeum vulgare subsp. vulgare</name>
    <name type="common">Domesticated barley</name>
    <dbReference type="NCBI Taxonomy" id="112509"/>
    <lineage>
        <taxon>Eukaryota</taxon>
        <taxon>Viridiplantae</taxon>
        <taxon>Streptophyta</taxon>
        <taxon>Embryophyta</taxon>
        <taxon>Tracheophyta</taxon>
        <taxon>Spermatophyta</taxon>
        <taxon>Magnoliopsida</taxon>
        <taxon>Liliopsida</taxon>
        <taxon>Poales</taxon>
        <taxon>Poaceae</taxon>
        <taxon>BOP clade</taxon>
        <taxon>Pooideae</taxon>
        <taxon>Triticodae</taxon>
        <taxon>Triticeae</taxon>
        <taxon>Hordeinae</taxon>
        <taxon>Hordeum</taxon>
    </lineage>
</organism>
<accession>F2DLZ2</accession>
<feature type="compositionally biased region" description="Low complexity" evidence="10">
    <location>
        <begin position="293"/>
        <end position="331"/>
    </location>
</feature>
<dbReference type="Pfam" id="PF00069">
    <property type="entry name" value="Pkinase"/>
    <property type="match status" value="2"/>
</dbReference>
<name>F2DLZ2_HORVV</name>
<evidence type="ECO:0000256" key="1">
    <source>
        <dbReference type="ARBA" id="ARBA00009903"/>
    </source>
</evidence>
<keyword evidence="6" id="KW-0418">Kinase</keyword>
<feature type="region of interest" description="Disordered" evidence="10">
    <location>
        <begin position="252"/>
        <end position="278"/>
    </location>
</feature>
<evidence type="ECO:0000313" key="13">
    <source>
        <dbReference type="EMBL" id="BAJ96113.1"/>
    </source>
</evidence>
<dbReference type="InterPro" id="IPR011009">
    <property type="entry name" value="Kinase-like_dom_sf"/>
</dbReference>
<dbReference type="GO" id="GO:0005524">
    <property type="term" value="F:ATP binding"/>
    <property type="evidence" value="ECO:0007669"/>
    <property type="project" value="UniProtKB-KW"/>
</dbReference>
<keyword evidence="7" id="KW-0067">ATP-binding</keyword>
<dbReference type="SUPFAM" id="SSF56112">
    <property type="entry name" value="Protein kinase-like (PK-like)"/>
    <property type="match status" value="1"/>
</dbReference>
<evidence type="ECO:0000259" key="12">
    <source>
        <dbReference type="PROSITE" id="PS51285"/>
    </source>
</evidence>
<dbReference type="EMBL" id="AK364910">
    <property type="protein sequence ID" value="BAJ96113.1"/>
    <property type="molecule type" value="mRNA"/>
</dbReference>
<dbReference type="Gene3D" id="3.30.200.20">
    <property type="entry name" value="Phosphorylase Kinase, domain 1"/>
    <property type="match status" value="1"/>
</dbReference>
<comment type="catalytic activity">
    <reaction evidence="9">
        <text>L-seryl-[protein] + ATP = O-phospho-L-seryl-[protein] + ADP + H(+)</text>
        <dbReference type="Rhea" id="RHEA:17989"/>
        <dbReference type="Rhea" id="RHEA-COMP:9863"/>
        <dbReference type="Rhea" id="RHEA-COMP:11604"/>
        <dbReference type="ChEBI" id="CHEBI:15378"/>
        <dbReference type="ChEBI" id="CHEBI:29999"/>
        <dbReference type="ChEBI" id="CHEBI:30616"/>
        <dbReference type="ChEBI" id="CHEBI:83421"/>
        <dbReference type="ChEBI" id="CHEBI:456216"/>
        <dbReference type="EC" id="2.7.11.1"/>
    </reaction>
</comment>
<dbReference type="Gene3D" id="1.10.510.10">
    <property type="entry name" value="Transferase(Phosphotransferase) domain 1"/>
    <property type="match status" value="2"/>
</dbReference>
<reference evidence="13" key="1">
    <citation type="journal article" date="2011" name="Plant Physiol.">
        <title>Comprehensive sequence analysis of 24,783 barley full-length cDNAs derived from 12 clone libraries.</title>
        <authorList>
            <person name="Matsumoto T."/>
            <person name="Tanaka T."/>
            <person name="Sakai H."/>
            <person name="Amano N."/>
            <person name="Kanamori H."/>
            <person name="Kurita K."/>
            <person name="Kikuta A."/>
            <person name="Kamiya K."/>
            <person name="Yamamoto M."/>
            <person name="Ikawa H."/>
            <person name="Fujii N."/>
            <person name="Hori K."/>
            <person name="Itoh T."/>
            <person name="Sato K."/>
        </authorList>
    </citation>
    <scope>NUCLEOTIDE SEQUENCE</scope>
    <source>
        <tissue evidence="13">Shoot and root</tissue>
    </source>
</reference>
<feature type="non-terminal residue" evidence="13">
    <location>
        <position position="1"/>
    </location>
</feature>
<evidence type="ECO:0000256" key="4">
    <source>
        <dbReference type="ARBA" id="ARBA00022679"/>
    </source>
</evidence>
<dbReference type="PANTHER" id="PTHR45637">
    <property type="entry name" value="FLIPPASE KINASE 1-RELATED"/>
    <property type="match status" value="1"/>
</dbReference>
<feature type="domain" description="AGC-kinase C-terminal" evidence="12">
    <location>
        <begin position="433"/>
        <end position="520"/>
    </location>
</feature>
<evidence type="ECO:0000256" key="3">
    <source>
        <dbReference type="ARBA" id="ARBA00022527"/>
    </source>
</evidence>
<sequence length="520" mass="55602">AEEPNRIESNRIGGIPKSNRNQSPPHRTLSLPHSPGRRRSAGHPTHFPRIATQPNPGRHPPRARLLAVAMTAAQAPEPRQLSLADLRAVSVLGRGAKGVVFHVVPEGGGGDVAMALKAVSREAARHKKSGGSGGGGGAGDGHRRIWFERDVLLALRHPLLPALRGVLATDAVVGFAIDRCGGGDLNSLRRRQTEKMFSDSVIRFYAAELVLALEYLHSIGIVYRDLKPENVLIQDSGHIMLVDFDLSTRLPVLPPEQDAPKPAPVPSSPSPNSGKPKKAAMCFRFRSGGAAKPAVSADSPSPPSTSRTASSSSASSTTTTGSSTVSGGARTPAAKSNSFVGTEDYVAPEIIAGSGHDFIVDWWGLGVVLYEMLYGRTPFRGQNRKETFYRVLTKQPELVGEKTPLRDLIARLLEKDPARRIGARAIKAHPFFHGVDWDRILRVARPPYIPALPHDEDAGEVLDVEKVVHETFAAGDVEAAAAAAAGDDEKKPPPETGTGGGDDGERRMDPSKDGDFSVFF</sequence>
<evidence type="ECO:0000256" key="9">
    <source>
        <dbReference type="ARBA" id="ARBA00048679"/>
    </source>
</evidence>
<dbReference type="AlphaFoldDB" id="F2DLZ2"/>
<protein>
    <recommendedName>
        <fullName evidence="2">non-specific serine/threonine protein kinase</fullName>
        <ecNumber evidence="2">2.7.11.1</ecNumber>
    </recommendedName>
</protein>
<proteinExistence type="evidence at transcript level"/>
<feature type="compositionally biased region" description="Basic and acidic residues" evidence="10">
    <location>
        <begin position="503"/>
        <end position="520"/>
    </location>
</feature>
<dbReference type="GO" id="GO:0004674">
    <property type="term" value="F:protein serine/threonine kinase activity"/>
    <property type="evidence" value="ECO:0007669"/>
    <property type="project" value="UniProtKB-KW"/>
</dbReference>
<evidence type="ECO:0000256" key="2">
    <source>
        <dbReference type="ARBA" id="ARBA00012513"/>
    </source>
</evidence>
<dbReference type="InterPro" id="IPR000961">
    <property type="entry name" value="AGC-kinase_C"/>
</dbReference>
<feature type="region of interest" description="Disordered" evidence="10">
    <location>
        <begin position="1"/>
        <end position="61"/>
    </location>
</feature>
<keyword evidence="3" id="KW-0723">Serine/threonine-protein kinase</keyword>
<evidence type="ECO:0000256" key="7">
    <source>
        <dbReference type="ARBA" id="ARBA00022840"/>
    </source>
</evidence>
<feature type="region of interest" description="Disordered" evidence="10">
    <location>
        <begin position="479"/>
        <end position="520"/>
    </location>
</feature>